<dbReference type="STRING" id="1212545.SARL_07718"/>
<dbReference type="PANTHER" id="PTHR11649">
    <property type="entry name" value="MSS1/TRME-RELATED GTP-BINDING PROTEIN"/>
    <property type="match status" value="1"/>
</dbReference>
<dbReference type="SUPFAM" id="SSF52540">
    <property type="entry name" value="P-loop containing nucleoside triphosphate hydrolases"/>
    <property type="match status" value="1"/>
</dbReference>
<keyword evidence="5 10" id="KW-0547">Nucleotide-binding</keyword>
<evidence type="ECO:0000256" key="3">
    <source>
        <dbReference type="ARBA" id="ARBA00022618"/>
    </source>
</evidence>
<comment type="similarity">
    <text evidence="2 10">Belongs to the TRAFAC class TrmE-Era-EngA-EngB-Septin-like GTPase superfamily. EngB GTPase family.</text>
</comment>
<accession>A0A380CFG3</accession>
<dbReference type="FunFam" id="3.40.50.300:FF:000098">
    <property type="entry name" value="Probable GTP-binding protein EngB"/>
    <property type="match status" value="1"/>
</dbReference>
<dbReference type="AlphaFoldDB" id="A0A380CFG3"/>
<dbReference type="NCBIfam" id="TIGR03598">
    <property type="entry name" value="GTPase_YsxC"/>
    <property type="match status" value="1"/>
</dbReference>
<dbReference type="PANTHER" id="PTHR11649:SF13">
    <property type="entry name" value="ENGB-TYPE G DOMAIN-CONTAINING PROTEIN"/>
    <property type="match status" value="1"/>
</dbReference>
<evidence type="ECO:0000256" key="4">
    <source>
        <dbReference type="ARBA" id="ARBA00022723"/>
    </source>
</evidence>
<keyword evidence="6" id="KW-0460">Magnesium</keyword>
<dbReference type="GO" id="GO:0005829">
    <property type="term" value="C:cytosol"/>
    <property type="evidence" value="ECO:0007669"/>
    <property type="project" value="TreeGrafter"/>
</dbReference>
<dbReference type="HAMAP" id="MF_00321">
    <property type="entry name" value="GTPase_EngB"/>
    <property type="match status" value="1"/>
</dbReference>
<dbReference type="InterPro" id="IPR030393">
    <property type="entry name" value="G_ENGB_dom"/>
</dbReference>
<evidence type="ECO:0000313" key="12">
    <source>
        <dbReference type="EMBL" id="SUJ18229.1"/>
    </source>
</evidence>
<evidence type="ECO:0000256" key="2">
    <source>
        <dbReference type="ARBA" id="ARBA00009638"/>
    </source>
</evidence>
<name>A0A380CFG3_9STAP</name>
<evidence type="ECO:0000256" key="10">
    <source>
        <dbReference type="HAMAP-Rule" id="MF_00321"/>
    </source>
</evidence>
<evidence type="ECO:0000256" key="8">
    <source>
        <dbReference type="ARBA" id="ARBA00023210"/>
    </source>
</evidence>
<organism evidence="12 13">
    <name type="scientific">Staphylococcus arlettae</name>
    <dbReference type="NCBI Taxonomy" id="29378"/>
    <lineage>
        <taxon>Bacteria</taxon>
        <taxon>Bacillati</taxon>
        <taxon>Bacillota</taxon>
        <taxon>Bacilli</taxon>
        <taxon>Bacillales</taxon>
        <taxon>Staphylococcaceae</taxon>
        <taxon>Staphylococcus</taxon>
    </lineage>
</organism>
<dbReference type="InterPro" id="IPR027417">
    <property type="entry name" value="P-loop_NTPase"/>
</dbReference>
<keyword evidence="4" id="KW-0479">Metal-binding</keyword>
<keyword evidence="7 10" id="KW-0342">GTP-binding</keyword>
<sequence>MVKLDESGSIMNINPNEIEILISAVKSEQYPETGLSEVALSGRSNVGKSSFINSMIGRKNMARTSQQPGKTQTLNFYNIDNQLVFVDVPGYGYAKVSKKQREAFGKMIEQYITERDSLKLVIQLVDLRHNPTEDDILMYNFLKYYELPTLVIATKEDKIAKGKVQKHLDNIQQKLEMEPEDQIISYSAVKNNKQKIIWNTIASYL</sequence>
<dbReference type="GO" id="GO:0000917">
    <property type="term" value="P:division septum assembly"/>
    <property type="evidence" value="ECO:0007669"/>
    <property type="project" value="UniProtKB-KW"/>
</dbReference>
<evidence type="ECO:0000256" key="9">
    <source>
        <dbReference type="ARBA" id="ARBA00023306"/>
    </source>
</evidence>
<evidence type="ECO:0000313" key="13">
    <source>
        <dbReference type="Proteomes" id="UP000254956"/>
    </source>
</evidence>
<evidence type="ECO:0000259" key="11">
    <source>
        <dbReference type="PROSITE" id="PS51706"/>
    </source>
</evidence>
<dbReference type="InterPro" id="IPR006073">
    <property type="entry name" value="GTP-bd"/>
</dbReference>
<keyword evidence="3 10" id="KW-0132">Cell division</keyword>
<dbReference type="Proteomes" id="UP000254956">
    <property type="component" value="Unassembled WGS sequence"/>
</dbReference>
<evidence type="ECO:0000256" key="5">
    <source>
        <dbReference type="ARBA" id="ARBA00022741"/>
    </source>
</evidence>
<dbReference type="Gene3D" id="3.40.50.300">
    <property type="entry name" value="P-loop containing nucleotide triphosphate hydrolases"/>
    <property type="match status" value="1"/>
</dbReference>
<dbReference type="EMBL" id="UGZE01000001">
    <property type="protein sequence ID" value="SUJ18229.1"/>
    <property type="molecule type" value="Genomic_DNA"/>
</dbReference>
<feature type="domain" description="EngB-type G" evidence="11">
    <location>
        <begin position="34"/>
        <end position="205"/>
    </location>
</feature>
<comment type="cofactor">
    <cofactor evidence="1">
        <name>Mg(2+)</name>
        <dbReference type="ChEBI" id="CHEBI:18420"/>
    </cofactor>
</comment>
<evidence type="ECO:0000256" key="1">
    <source>
        <dbReference type="ARBA" id="ARBA00001946"/>
    </source>
</evidence>
<protein>
    <recommendedName>
        <fullName evidence="10">Probable GTP-binding protein EngB</fullName>
    </recommendedName>
</protein>
<reference evidence="12 13" key="1">
    <citation type="submission" date="2018-06" db="EMBL/GenBank/DDBJ databases">
        <authorList>
            <consortium name="Pathogen Informatics"/>
            <person name="Doyle S."/>
        </authorList>
    </citation>
    <scope>NUCLEOTIDE SEQUENCE [LARGE SCALE GENOMIC DNA]</scope>
    <source>
        <strain evidence="12 13">NCTC12413</strain>
    </source>
</reference>
<evidence type="ECO:0000256" key="7">
    <source>
        <dbReference type="ARBA" id="ARBA00023134"/>
    </source>
</evidence>
<gene>
    <name evidence="10 12" type="primary">engB</name>
    <name evidence="12" type="ORF">NCTC12413_01252</name>
</gene>
<keyword evidence="9 10" id="KW-0131">Cell cycle</keyword>
<dbReference type="CDD" id="cd01876">
    <property type="entry name" value="YihA_EngB"/>
    <property type="match status" value="1"/>
</dbReference>
<proteinExistence type="inferred from homology"/>
<comment type="function">
    <text evidence="10">Necessary for normal cell division and for the maintenance of normal septation.</text>
</comment>
<dbReference type="GO" id="GO:0005525">
    <property type="term" value="F:GTP binding"/>
    <property type="evidence" value="ECO:0007669"/>
    <property type="project" value="UniProtKB-UniRule"/>
</dbReference>
<dbReference type="Pfam" id="PF01926">
    <property type="entry name" value="MMR_HSR1"/>
    <property type="match status" value="1"/>
</dbReference>
<evidence type="ECO:0000256" key="6">
    <source>
        <dbReference type="ARBA" id="ARBA00022842"/>
    </source>
</evidence>
<dbReference type="GO" id="GO:0046872">
    <property type="term" value="F:metal ion binding"/>
    <property type="evidence" value="ECO:0007669"/>
    <property type="project" value="UniProtKB-KW"/>
</dbReference>
<dbReference type="InterPro" id="IPR019987">
    <property type="entry name" value="GTP-bd_ribosome_bio_YsxC"/>
</dbReference>
<keyword evidence="8 10" id="KW-0717">Septation</keyword>
<dbReference type="PROSITE" id="PS51706">
    <property type="entry name" value="G_ENGB"/>
    <property type="match status" value="1"/>
</dbReference>